<dbReference type="InterPro" id="IPR050250">
    <property type="entry name" value="Macrolide_Exporter_MacB"/>
</dbReference>
<dbReference type="InterPro" id="IPR017800">
    <property type="entry name" value="ADOP"/>
</dbReference>
<dbReference type="GO" id="GO:0022857">
    <property type="term" value="F:transmembrane transporter activity"/>
    <property type="evidence" value="ECO:0007669"/>
    <property type="project" value="TreeGrafter"/>
</dbReference>
<feature type="transmembrane region" description="Helical" evidence="7">
    <location>
        <begin position="337"/>
        <end position="358"/>
    </location>
</feature>
<dbReference type="EMBL" id="OMOD01000131">
    <property type="protein sequence ID" value="SPF41757.1"/>
    <property type="molecule type" value="Genomic_DNA"/>
</dbReference>
<evidence type="ECO:0000256" key="5">
    <source>
        <dbReference type="ARBA" id="ARBA00023136"/>
    </source>
</evidence>
<evidence type="ECO:0000259" key="9">
    <source>
        <dbReference type="Pfam" id="PF12704"/>
    </source>
</evidence>
<feature type="transmembrane region" description="Helical" evidence="7">
    <location>
        <begin position="731"/>
        <end position="757"/>
    </location>
</feature>
<feature type="domain" description="ABC3 transporter permease C-terminal" evidence="8">
    <location>
        <begin position="287"/>
        <end position="406"/>
    </location>
</feature>
<dbReference type="InterPro" id="IPR003838">
    <property type="entry name" value="ABC3_permease_C"/>
</dbReference>
<proteinExistence type="inferred from homology"/>
<dbReference type="GO" id="GO:0005886">
    <property type="term" value="C:plasma membrane"/>
    <property type="evidence" value="ECO:0007669"/>
    <property type="project" value="UniProtKB-SubCell"/>
</dbReference>
<accession>A0A2U3KQ78</accession>
<comment type="similarity">
    <text evidence="6">Belongs to the ABC-4 integral membrane protein family.</text>
</comment>
<feature type="domain" description="ABC3 transporter permease C-terminal" evidence="8">
    <location>
        <begin position="690"/>
        <end position="803"/>
    </location>
</feature>
<dbReference type="Pfam" id="PF02687">
    <property type="entry name" value="FtsX"/>
    <property type="match status" value="2"/>
</dbReference>
<sequence length="810" mass="87925">MTQLLQDVRYALRQLHKSPGFTAIAVLTLAIGIGASTAIFSVVDTVLLRPLPYQQPERLALVTETLPAMATDEVGVSAGEYQDYRDRNHSFSQVAAYESAGFNLTGAGQPLRINAASVSASLFPLLGVSPELGRSFTADEDRYGAGNVVVLSHALWEHEYGRDPNILGRSVKLDEHPYTVVGVMPPSFRFPFDGAPLSETADLWVPIAFEPDRLGPENRTEEFGVGVVGRLKAGVTPEQAQADMESIAADFMKQYGYSGTVRVAPRTYILAAHAVETARPLVTLLILAVACVLLIACANVANLLLARGNHRSHEVAIRSAVGADRGRIARQCLVESVLLSLCGASAGILLAEGAVAGLRRFGPSDVPRLHDVMLHPLALLFTLALSLVTAILSGVIPAWRMSRVSPQASLQEKSQIGPARAAQRLQNSVATIEIAAALVLLMAGGLLLRSFVRLLDSPFGFDPNGRFVVRTLFDRSRYPDPSKRQAVEKELLERLSHLPGVTTVAAASHLPLSDSRQIGFRLEHAPADDYHFAENSLVGPGYFRAMGIPLLRGRDFTEQDRSDTTNVAIISETLAKQYFPSQDPIGQRFQWGGRALFTIVGIAGDVHISALDADSPPMIYNSMFQVESGASERMAFVLRSKVTEQGLFQEVQQQVWSVDKDLPIYNTTTLAALVSESLAQRRFTVLLLGSFAVVALVLAAIGLFGVISYLVAERTREFGVRMALGAEQINIYWLVLRRAAVIGMAGCGLGLALSLFADRLLQTSLYHVSRFDVSTTVLVPMLLLTVALFAAYWPARRAAKVDPMVALRYE</sequence>
<dbReference type="AlphaFoldDB" id="A0A2U3KQ78"/>
<dbReference type="NCBIfam" id="TIGR03434">
    <property type="entry name" value="ADOP"/>
    <property type="match status" value="1"/>
</dbReference>
<keyword evidence="4 7" id="KW-1133">Transmembrane helix</keyword>
<dbReference type="PANTHER" id="PTHR30572:SF4">
    <property type="entry name" value="ABC TRANSPORTER PERMEASE YTRF"/>
    <property type="match status" value="1"/>
</dbReference>
<feature type="transmembrane region" description="Helical" evidence="7">
    <location>
        <begin position="685"/>
        <end position="711"/>
    </location>
</feature>
<organism evidence="10 11">
    <name type="scientific">Candidatus Sulfotelmatobacter kueseliae</name>
    <dbReference type="NCBI Taxonomy" id="2042962"/>
    <lineage>
        <taxon>Bacteria</taxon>
        <taxon>Pseudomonadati</taxon>
        <taxon>Acidobacteriota</taxon>
        <taxon>Terriglobia</taxon>
        <taxon>Terriglobales</taxon>
        <taxon>Candidatus Korobacteraceae</taxon>
        <taxon>Candidatus Sulfotelmatobacter</taxon>
    </lineage>
</organism>
<feature type="transmembrane region" description="Helical" evidence="7">
    <location>
        <begin position="378"/>
        <end position="399"/>
    </location>
</feature>
<evidence type="ECO:0000256" key="6">
    <source>
        <dbReference type="ARBA" id="ARBA00038076"/>
    </source>
</evidence>
<evidence type="ECO:0000256" key="2">
    <source>
        <dbReference type="ARBA" id="ARBA00022475"/>
    </source>
</evidence>
<evidence type="ECO:0000313" key="10">
    <source>
        <dbReference type="EMBL" id="SPF41757.1"/>
    </source>
</evidence>
<evidence type="ECO:0000259" key="8">
    <source>
        <dbReference type="Pfam" id="PF02687"/>
    </source>
</evidence>
<evidence type="ECO:0000256" key="7">
    <source>
        <dbReference type="SAM" id="Phobius"/>
    </source>
</evidence>
<keyword evidence="3 7" id="KW-0812">Transmembrane</keyword>
<feature type="transmembrane region" description="Helical" evidence="7">
    <location>
        <begin position="429"/>
        <end position="448"/>
    </location>
</feature>
<feature type="transmembrane region" description="Helical" evidence="7">
    <location>
        <begin position="281"/>
        <end position="305"/>
    </location>
</feature>
<reference evidence="11" key="1">
    <citation type="submission" date="2018-02" db="EMBL/GenBank/DDBJ databases">
        <authorList>
            <person name="Hausmann B."/>
        </authorList>
    </citation>
    <scope>NUCLEOTIDE SEQUENCE [LARGE SCALE GENOMIC DNA]</scope>
    <source>
        <strain evidence="11">Peat soil MAG SbA1</strain>
    </source>
</reference>
<evidence type="ECO:0000256" key="3">
    <source>
        <dbReference type="ARBA" id="ARBA00022692"/>
    </source>
</evidence>
<comment type="subcellular location">
    <subcellularLocation>
        <location evidence="1">Cell membrane</location>
        <topology evidence="1">Multi-pass membrane protein</topology>
    </subcellularLocation>
</comment>
<feature type="transmembrane region" description="Helical" evidence="7">
    <location>
        <begin position="21"/>
        <end position="43"/>
    </location>
</feature>
<evidence type="ECO:0000256" key="4">
    <source>
        <dbReference type="ARBA" id="ARBA00022989"/>
    </source>
</evidence>
<gene>
    <name evidence="10" type="ORF">SBA1_380011</name>
</gene>
<protein>
    <recommendedName>
        <fullName evidence="12">ABC efflux pump, inner membrane subunit</fullName>
    </recommendedName>
</protein>
<evidence type="ECO:0000256" key="1">
    <source>
        <dbReference type="ARBA" id="ARBA00004651"/>
    </source>
</evidence>
<evidence type="ECO:0000313" key="11">
    <source>
        <dbReference type="Proteomes" id="UP000238701"/>
    </source>
</evidence>
<dbReference type="Proteomes" id="UP000238701">
    <property type="component" value="Unassembled WGS sequence"/>
</dbReference>
<keyword evidence="5 7" id="KW-0472">Membrane</keyword>
<keyword evidence="2" id="KW-1003">Cell membrane</keyword>
<feature type="transmembrane region" description="Helical" evidence="7">
    <location>
        <begin position="777"/>
        <end position="795"/>
    </location>
</feature>
<dbReference type="Pfam" id="PF12704">
    <property type="entry name" value="MacB_PCD"/>
    <property type="match status" value="2"/>
</dbReference>
<dbReference type="PANTHER" id="PTHR30572">
    <property type="entry name" value="MEMBRANE COMPONENT OF TRANSPORTER-RELATED"/>
    <property type="match status" value="1"/>
</dbReference>
<feature type="domain" description="MacB-like periplasmic core" evidence="9">
    <location>
        <begin position="437"/>
        <end position="606"/>
    </location>
</feature>
<evidence type="ECO:0008006" key="12">
    <source>
        <dbReference type="Google" id="ProtNLM"/>
    </source>
</evidence>
<feature type="domain" description="MacB-like periplasmic core" evidence="9">
    <location>
        <begin position="22"/>
        <end position="246"/>
    </location>
</feature>
<dbReference type="InterPro" id="IPR025857">
    <property type="entry name" value="MacB_PCD"/>
</dbReference>
<name>A0A2U3KQ78_9BACT</name>